<dbReference type="Pfam" id="PF05036">
    <property type="entry name" value="SPOR"/>
    <property type="match status" value="1"/>
</dbReference>
<comment type="caution">
    <text evidence="3">The sequence shown here is derived from an EMBL/GenBank/DDBJ whole genome shotgun (WGS) entry which is preliminary data.</text>
</comment>
<feature type="compositionally biased region" description="Low complexity" evidence="1">
    <location>
        <begin position="79"/>
        <end position="105"/>
    </location>
</feature>
<keyword evidence="4" id="KW-1185">Reference proteome</keyword>
<reference evidence="3 4" key="1">
    <citation type="submission" date="2020-08" db="EMBL/GenBank/DDBJ databases">
        <title>Genomic Encyclopedia of Type Strains, Phase IV (KMG-IV): sequencing the most valuable type-strain genomes for metagenomic binning, comparative biology and taxonomic classification.</title>
        <authorList>
            <person name="Goeker M."/>
        </authorList>
    </citation>
    <scope>NUCLEOTIDE SEQUENCE [LARGE SCALE GENOMIC DNA]</scope>
    <source>
        <strain evidence="3 4">DSM 103733</strain>
    </source>
</reference>
<dbReference type="AlphaFoldDB" id="A0A841JYW9"/>
<dbReference type="PROSITE" id="PS51724">
    <property type="entry name" value="SPOR"/>
    <property type="match status" value="1"/>
</dbReference>
<gene>
    <name evidence="3" type="ORF">HNQ77_001577</name>
</gene>
<feature type="region of interest" description="Disordered" evidence="1">
    <location>
        <begin position="79"/>
        <end position="115"/>
    </location>
</feature>
<dbReference type="GO" id="GO:0042834">
    <property type="term" value="F:peptidoglycan binding"/>
    <property type="evidence" value="ECO:0007669"/>
    <property type="project" value="InterPro"/>
</dbReference>
<dbReference type="EMBL" id="JACHEK010000003">
    <property type="protein sequence ID" value="MBB6143628.1"/>
    <property type="molecule type" value="Genomic_DNA"/>
</dbReference>
<sequence>MSALYNFSLDKTRALLLAGCFAAAAILLFFAGSLSGILYSGHLGSNAATTRVVQAPALPKPMQAHATSQPAAAAAPSSAVAAGPAGTPTPAASATAASSNSAAPATPAPAPPASVAASAPSAAAATTPPSAVASAKPQPAALAAAPKPVEASSSYAIPLAVRVGSFSVKANAETLMQSLKDLGYRPSLSLYSDPHERTWYVVKLGPYTRWNKASQVAARVSIAENVKPVIGPMGPIQ</sequence>
<dbReference type="InterPro" id="IPR036680">
    <property type="entry name" value="SPOR-like_sf"/>
</dbReference>
<proteinExistence type="predicted"/>
<accession>A0A841JYW9</accession>
<evidence type="ECO:0000256" key="1">
    <source>
        <dbReference type="SAM" id="MobiDB-lite"/>
    </source>
</evidence>
<evidence type="ECO:0000313" key="4">
    <source>
        <dbReference type="Proteomes" id="UP000538666"/>
    </source>
</evidence>
<dbReference type="SUPFAM" id="SSF110997">
    <property type="entry name" value="Sporulation related repeat"/>
    <property type="match status" value="1"/>
</dbReference>
<name>A0A841JYW9_9BACT</name>
<dbReference type="InterPro" id="IPR007730">
    <property type="entry name" value="SPOR-like_dom"/>
</dbReference>
<dbReference type="Proteomes" id="UP000538666">
    <property type="component" value="Unassembled WGS sequence"/>
</dbReference>
<evidence type="ECO:0000259" key="2">
    <source>
        <dbReference type="PROSITE" id="PS51724"/>
    </source>
</evidence>
<dbReference type="Gene3D" id="3.30.70.1070">
    <property type="entry name" value="Sporulation related repeat"/>
    <property type="match status" value="1"/>
</dbReference>
<evidence type="ECO:0000313" key="3">
    <source>
        <dbReference type="EMBL" id="MBB6143628.1"/>
    </source>
</evidence>
<organism evidence="3 4">
    <name type="scientific">Silvibacterium bohemicum</name>
    <dbReference type="NCBI Taxonomy" id="1577686"/>
    <lineage>
        <taxon>Bacteria</taxon>
        <taxon>Pseudomonadati</taxon>
        <taxon>Acidobacteriota</taxon>
        <taxon>Terriglobia</taxon>
        <taxon>Terriglobales</taxon>
        <taxon>Acidobacteriaceae</taxon>
        <taxon>Silvibacterium</taxon>
    </lineage>
</organism>
<dbReference type="RefSeq" id="WP_050058763.1">
    <property type="nucleotide sequence ID" value="NZ_JACHEK010000003.1"/>
</dbReference>
<protein>
    <recommendedName>
        <fullName evidence="2">SPOR domain-containing protein</fullName>
    </recommendedName>
</protein>
<feature type="domain" description="SPOR" evidence="2">
    <location>
        <begin position="153"/>
        <end position="233"/>
    </location>
</feature>